<sequence>MACEITNGRIEECKDSVSGLKAVYFINYDDLNADDVIYDVTNTDLIDDWTPASALNLYKYELKGNNSFETTINSSRENGTTFFEQTLSIQLKRQDIATHKNVKLLAFGRPRIVVRTMTDQFFLMGLTQGADVTGGTVSSGSALGDFNGYSLTFTAQEVSPANFLNCSDEAGLKTLFETGAGTDATIVTS</sequence>
<proteinExistence type="predicted"/>
<evidence type="ECO:0000313" key="2">
    <source>
        <dbReference type="Proteomes" id="UP000713222"/>
    </source>
</evidence>
<evidence type="ECO:0000313" key="1">
    <source>
        <dbReference type="EMBL" id="NBN88582.1"/>
    </source>
</evidence>
<organism evidence="1 2">
    <name type="scientific">Candidatus Fonsibacter lacus</name>
    <dbReference type="NCBI Taxonomy" id="2576439"/>
    <lineage>
        <taxon>Bacteria</taxon>
        <taxon>Pseudomonadati</taxon>
        <taxon>Pseudomonadota</taxon>
        <taxon>Alphaproteobacteria</taxon>
        <taxon>Candidatus Pelagibacterales</taxon>
        <taxon>Candidatus Pelagibacterales incertae sedis</taxon>
        <taxon>Candidatus Fonsibacter</taxon>
    </lineage>
</organism>
<gene>
    <name evidence="1" type="ORF">EBV32_05805</name>
</gene>
<comment type="caution">
    <text evidence="1">The sequence shown here is derived from an EMBL/GenBank/DDBJ whole genome shotgun (WGS) entry which is preliminary data.</text>
</comment>
<dbReference type="EMBL" id="RGET01000178">
    <property type="protein sequence ID" value="NBN88582.1"/>
    <property type="molecule type" value="Genomic_DNA"/>
</dbReference>
<reference evidence="1" key="1">
    <citation type="submission" date="2018-10" db="EMBL/GenBank/DDBJ databases">
        <title>Iterative Subtractive Binning of Freshwater Chronoseries Metagenomes Recovers Nearly Complete Genomes from over Four Hundred Novel Species.</title>
        <authorList>
            <person name="Rodriguez-R L.M."/>
            <person name="Tsementzi D."/>
            <person name="Luo C."/>
            <person name="Konstantinidis K.T."/>
        </authorList>
    </citation>
    <scope>NUCLEOTIDE SEQUENCE</scope>
    <source>
        <strain evidence="1">WB7_6_001</strain>
    </source>
</reference>
<dbReference type="Proteomes" id="UP000713222">
    <property type="component" value="Unassembled WGS sequence"/>
</dbReference>
<protein>
    <submittedName>
        <fullName evidence="1">Uncharacterized protein</fullName>
    </submittedName>
</protein>
<dbReference type="AlphaFoldDB" id="A0A964V1N0"/>
<accession>A0A964V1N0</accession>
<name>A0A964V1N0_9PROT</name>